<sequence>MACGRAEEHEARALQAQLEEEQAQTLALRETVRQWERKVEQVCATQRTLETNMDRLFTSAKAKVDERDKQIRALQLSTVRPR</sequence>
<evidence type="ECO:0000256" key="1">
    <source>
        <dbReference type="SAM" id="Coils"/>
    </source>
</evidence>
<proteinExistence type="predicted"/>
<keyword evidence="1" id="KW-0175">Coiled coil</keyword>
<name>A0AB34JIG8_PRYPA</name>
<reference evidence="2 3" key="1">
    <citation type="journal article" date="2024" name="Science">
        <title>Giant polyketide synthase enzymes in the biosynthesis of giant marine polyether toxins.</title>
        <authorList>
            <person name="Fallon T.R."/>
            <person name="Shende V.V."/>
            <person name="Wierzbicki I.H."/>
            <person name="Pendleton A.L."/>
            <person name="Watervoot N.F."/>
            <person name="Auber R.P."/>
            <person name="Gonzalez D.J."/>
            <person name="Wisecaver J.H."/>
            <person name="Moore B.S."/>
        </authorList>
    </citation>
    <scope>NUCLEOTIDE SEQUENCE [LARGE SCALE GENOMIC DNA]</scope>
    <source>
        <strain evidence="2 3">12B1</strain>
    </source>
</reference>
<keyword evidence="3" id="KW-1185">Reference proteome</keyword>
<feature type="coiled-coil region" evidence="1">
    <location>
        <begin position="4"/>
        <end position="38"/>
    </location>
</feature>
<comment type="caution">
    <text evidence="2">The sequence shown here is derived from an EMBL/GenBank/DDBJ whole genome shotgun (WGS) entry which is preliminary data.</text>
</comment>
<dbReference type="AlphaFoldDB" id="A0AB34JIG8"/>
<organism evidence="2 3">
    <name type="scientific">Prymnesium parvum</name>
    <name type="common">Toxic golden alga</name>
    <dbReference type="NCBI Taxonomy" id="97485"/>
    <lineage>
        <taxon>Eukaryota</taxon>
        <taxon>Haptista</taxon>
        <taxon>Haptophyta</taxon>
        <taxon>Prymnesiophyceae</taxon>
        <taxon>Prymnesiales</taxon>
        <taxon>Prymnesiaceae</taxon>
        <taxon>Prymnesium</taxon>
    </lineage>
</organism>
<gene>
    <name evidence="2" type="ORF">AB1Y20_022274</name>
</gene>
<evidence type="ECO:0000313" key="2">
    <source>
        <dbReference type="EMBL" id="KAL1520705.1"/>
    </source>
</evidence>
<dbReference type="Proteomes" id="UP001515480">
    <property type="component" value="Unassembled WGS sequence"/>
</dbReference>
<accession>A0AB34JIG8</accession>
<evidence type="ECO:0000313" key="3">
    <source>
        <dbReference type="Proteomes" id="UP001515480"/>
    </source>
</evidence>
<dbReference type="EMBL" id="JBGBPQ010000008">
    <property type="protein sequence ID" value="KAL1520705.1"/>
    <property type="molecule type" value="Genomic_DNA"/>
</dbReference>
<protein>
    <submittedName>
        <fullName evidence="2">Uncharacterized protein</fullName>
    </submittedName>
</protein>